<feature type="chain" id="PRO_5013213219" evidence="2">
    <location>
        <begin position="22"/>
        <end position="326"/>
    </location>
</feature>
<accession>A0A248UCQ4</accession>
<reference evidence="3 4" key="1">
    <citation type="submission" date="2017-07" db="EMBL/GenBank/DDBJ databases">
        <title>Phylogenetic study on the rhizospheric bacterium Ochrobactrum sp. A44.</title>
        <authorList>
            <person name="Krzyzanowska D.M."/>
            <person name="Ossowicki A."/>
            <person name="Rajewska M."/>
            <person name="Maciag T."/>
            <person name="Kaczynski Z."/>
            <person name="Czerwicka M."/>
            <person name="Jafra S."/>
        </authorList>
    </citation>
    <scope>NUCLEOTIDE SEQUENCE [LARGE SCALE GENOMIC DNA]</scope>
    <source>
        <strain evidence="3 4">A44</strain>
    </source>
</reference>
<evidence type="ECO:0000256" key="1">
    <source>
        <dbReference type="ARBA" id="ARBA00022729"/>
    </source>
</evidence>
<name>A0A248UCQ4_9HYPH</name>
<dbReference type="InterPro" id="IPR018389">
    <property type="entry name" value="DctP_fam"/>
</dbReference>
<dbReference type="OrthoDB" id="6139617at2"/>
<organism evidence="3 4">
    <name type="scientific">Ochrobactrum quorumnocens</name>
    <dbReference type="NCBI Taxonomy" id="271865"/>
    <lineage>
        <taxon>Bacteria</taxon>
        <taxon>Pseudomonadati</taxon>
        <taxon>Pseudomonadota</taxon>
        <taxon>Alphaproteobacteria</taxon>
        <taxon>Hyphomicrobiales</taxon>
        <taxon>Brucellaceae</taxon>
        <taxon>Brucella/Ochrobactrum group</taxon>
        <taxon>Ochrobactrum</taxon>
    </lineage>
</organism>
<evidence type="ECO:0000256" key="2">
    <source>
        <dbReference type="SAM" id="SignalP"/>
    </source>
</evidence>
<dbReference type="EMBL" id="CP022603">
    <property type="protein sequence ID" value="ASV84444.1"/>
    <property type="molecule type" value="Genomic_DNA"/>
</dbReference>
<protein>
    <submittedName>
        <fullName evidence="3">Bacterial extracellular solute-binding, 7 family protein</fullName>
    </submittedName>
</protein>
<dbReference type="GO" id="GO:0055085">
    <property type="term" value="P:transmembrane transport"/>
    <property type="evidence" value="ECO:0007669"/>
    <property type="project" value="InterPro"/>
</dbReference>
<dbReference type="Gene3D" id="3.40.190.170">
    <property type="entry name" value="Bacterial extracellular solute-binding protein, family 7"/>
    <property type="match status" value="1"/>
</dbReference>
<proteinExistence type="predicted"/>
<dbReference type="Pfam" id="PF03480">
    <property type="entry name" value="DctP"/>
    <property type="match status" value="1"/>
</dbReference>
<dbReference type="InterPro" id="IPR038404">
    <property type="entry name" value="TRAP_DctP_sf"/>
</dbReference>
<evidence type="ECO:0000313" key="3">
    <source>
        <dbReference type="EMBL" id="ASV84444.1"/>
    </source>
</evidence>
<dbReference type="AlphaFoldDB" id="A0A248UCQ4"/>
<dbReference type="PANTHER" id="PTHR33376">
    <property type="match status" value="1"/>
</dbReference>
<dbReference type="PANTHER" id="PTHR33376:SF5">
    <property type="entry name" value="EXTRACYTOPLASMIC SOLUTE RECEPTOR PROTEIN"/>
    <property type="match status" value="1"/>
</dbReference>
<dbReference type="NCBIfam" id="NF037995">
    <property type="entry name" value="TRAP_S1"/>
    <property type="match status" value="1"/>
</dbReference>
<dbReference type="KEGG" id="och:CES85_5238"/>
<evidence type="ECO:0000313" key="4">
    <source>
        <dbReference type="Proteomes" id="UP000215256"/>
    </source>
</evidence>
<sequence length="326" mass="36363">MRHLLCAAIALAILSSLSVIARAEVVVLRAISAFPVNLEFTKQFQKFIDRVNENGKGVVSIQLVGGPEVIPPQQQDTALRNGVFDIQMGPASYYNGTVPEADALFGATVDPVEARRNGATDLLNQIWRKKLNTEFIGWQSGNVPFYIYLVDKPKLAENGTLDLSGIQMRSTPAYREWFEVLGGNNVMLQTSDMFTALERGVVKGLGWPAISFTDIGVHKFLKYRVAPPVWQLDLVIMMNSAKWDGLSEEARNIISTAAIEHEKQSQKDFAAIAKRELKILQDAGVQTVEMPDPAMHRRIAHDLVWKRLEERDATNAAALKEKLYQD</sequence>
<dbReference type="RefSeq" id="WP_157743421.1">
    <property type="nucleotide sequence ID" value="NZ_CP022603.1"/>
</dbReference>
<feature type="signal peptide" evidence="2">
    <location>
        <begin position="1"/>
        <end position="21"/>
    </location>
</feature>
<dbReference type="Proteomes" id="UP000215256">
    <property type="component" value="Chromosome 2"/>
</dbReference>
<keyword evidence="1 2" id="KW-0732">Signal</keyword>
<gene>
    <name evidence="3" type="ORF">CES85_5238</name>
</gene>